<feature type="non-terminal residue" evidence="1">
    <location>
        <position position="52"/>
    </location>
</feature>
<dbReference type="EMBL" id="LXQA010262930">
    <property type="protein sequence ID" value="MCI39038.1"/>
    <property type="molecule type" value="Genomic_DNA"/>
</dbReference>
<protein>
    <submittedName>
        <fullName evidence="1">Cytochrome P450 714A1-like</fullName>
    </submittedName>
</protein>
<dbReference type="Proteomes" id="UP000265520">
    <property type="component" value="Unassembled WGS sequence"/>
</dbReference>
<accession>A0A392RQV4</accession>
<keyword evidence="2" id="KW-1185">Reference proteome</keyword>
<name>A0A392RQV4_9FABA</name>
<reference evidence="1 2" key="1">
    <citation type="journal article" date="2018" name="Front. Plant Sci.">
        <title>Red Clover (Trifolium pratense) and Zigzag Clover (T. medium) - A Picture of Genomic Similarities and Differences.</title>
        <authorList>
            <person name="Dluhosova J."/>
            <person name="Istvanek J."/>
            <person name="Nedelnik J."/>
            <person name="Repkova J."/>
        </authorList>
    </citation>
    <scope>NUCLEOTIDE SEQUENCE [LARGE SCALE GENOMIC DNA]</scope>
    <source>
        <strain evidence="2">cv. 10/8</strain>
        <tissue evidence="1">Leaf</tissue>
    </source>
</reference>
<proteinExistence type="predicted"/>
<sequence length="52" mass="5812">MNQCITLNLGKPSYITNKLSPMLGNGILRANGNSWAQQRKLVAAEFFMDKVK</sequence>
<evidence type="ECO:0000313" key="2">
    <source>
        <dbReference type="Proteomes" id="UP000265520"/>
    </source>
</evidence>
<organism evidence="1 2">
    <name type="scientific">Trifolium medium</name>
    <dbReference type="NCBI Taxonomy" id="97028"/>
    <lineage>
        <taxon>Eukaryota</taxon>
        <taxon>Viridiplantae</taxon>
        <taxon>Streptophyta</taxon>
        <taxon>Embryophyta</taxon>
        <taxon>Tracheophyta</taxon>
        <taxon>Spermatophyta</taxon>
        <taxon>Magnoliopsida</taxon>
        <taxon>eudicotyledons</taxon>
        <taxon>Gunneridae</taxon>
        <taxon>Pentapetalae</taxon>
        <taxon>rosids</taxon>
        <taxon>fabids</taxon>
        <taxon>Fabales</taxon>
        <taxon>Fabaceae</taxon>
        <taxon>Papilionoideae</taxon>
        <taxon>50 kb inversion clade</taxon>
        <taxon>NPAAA clade</taxon>
        <taxon>Hologalegina</taxon>
        <taxon>IRL clade</taxon>
        <taxon>Trifolieae</taxon>
        <taxon>Trifolium</taxon>
    </lineage>
</organism>
<comment type="caution">
    <text evidence="1">The sequence shown here is derived from an EMBL/GenBank/DDBJ whole genome shotgun (WGS) entry which is preliminary data.</text>
</comment>
<dbReference type="AlphaFoldDB" id="A0A392RQV4"/>
<evidence type="ECO:0000313" key="1">
    <source>
        <dbReference type="EMBL" id="MCI39038.1"/>
    </source>
</evidence>